<evidence type="ECO:0000256" key="2">
    <source>
        <dbReference type="ARBA" id="ARBA00023239"/>
    </source>
</evidence>
<organism evidence="4 5">
    <name type="scientific">Bacteroides clarus</name>
    <dbReference type="NCBI Taxonomy" id="626929"/>
    <lineage>
        <taxon>Bacteria</taxon>
        <taxon>Pseudomonadati</taxon>
        <taxon>Bacteroidota</taxon>
        <taxon>Bacteroidia</taxon>
        <taxon>Bacteroidales</taxon>
        <taxon>Bacteroidaceae</taxon>
        <taxon>Bacteroides</taxon>
    </lineage>
</organism>
<comment type="caution">
    <text evidence="4">The sequence shown here is derived from an EMBL/GenBank/DDBJ whole genome shotgun (WGS) entry which is preliminary data.</text>
</comment>
<keyword evidence="1" id="KW-0732">Signal</keyword>
<dbReference type="GeneID" id="61676803"/>
<gene>
    <name evidence="4" type="ORF">B5F97_00415</name>
</gene>
<feature type="domain" description="Alginate lyase" evidence="3">
    <location>
        <begin position="70"/>
        <end position="338"/>
    </location>
</feature>
<dbReference type="AlphaFoldDB" id="A0A1Y3YZY7"/>
<evidence type="ECO:0000313" key="5">
    <source>
        <dbReference type="Proteomes" id="UP000195386"/>
    </source>
</evidence>
<dbReference type="InterPro" id="IPR008929">
    <property type="entry name" value="Chondroitin_lyas"/>
</dbReference>
<name>A0A1Y3YZY7_9BACE</name>
<evidence type="ECO:0000256" key="1">
    <source>
        <dbReference type="ARBA" id="ARBA00022729"/>
    </source>
</evidence>
<evidence type="ECO:0000259" key="3">
    <source>
        <dbReference type="Pfam" id="PF05426"/>
    </source>
</evidence>
<dbReference type="PROSITE" id="PS51257">
    <property type="entry name" value="PROKAR_LIPOPROTEIN"/>
    <property type="match status" value="1"/>
</dbReference>
<reference evidence="5" key="1">
    <citation type="submission" date="2017-04" db="EMBL/GenBank/DDBJ databases">
        <title>Function of individual gut microbiota members based on whole genome sequencing of pure cultures obtained from chicken caecum.</title>
        <authorList>
            <person name="Medvecky M."/>
            <person name="Cejkova D."/>
            <person name="Polansky O."/>
            <person name="Karasova D."/>
            <person name="Kubasova T."/>
            <person name="Cizek A."/>
            <person name="Rychlik I."/>
        </authorList>
    </citation>
    <scope>NUCLEOTIDE SEQUENCE [LARGE SCALE GENOMIC DNA]</scope>
    <source>
        <strain evidence="5">An43</strain>
    </source>
</reference>
<evidence type="ECO:0000313" key="4">
    <source>
        <dbReference type="EMBL" id="OUO02922.1"/>
    </source>
</evidence>
<accession>A0A1Y3YZY7</accession>
<protein>
    <recommendedName>
        <fullName evidence="3">Alginate lyase domain-containing protein</fullName>
    </recommendedName>
</protein>
<dbReference type="InterPro" id="IPR008397">
    <property type="entry name" value="Alginate_lyase_dom"/>
</dbReference>
<keyword evidence="2" id="KW-0456">Lyase</keyword>
<sequence length="452" mass="51038">MKMDFIYTLAVTAALSFCSCTEIEDGAPINFDEWEAPEKIEFTLNHPCMLHSEADFTYVKEKLAASAQPWADAYASLESSKFANPAYQADPVEWLKRLDKTNWENKHPDYVNYTNLANDAAAAYQLALRWKLSDKKEYGDAAKSILNAWAKNCKGIYRENGSLIDPNELLIAIQAYQLANAAEILRGYDKWGETEEFKAFVQWIESTFYAMADDFLVRHNNTADHYWLNWDLAQMTAILSIGILSDNQEMINKVIQYFKNGIGPGNVNTAVLHLYDDPDGSGEKLGQCQESGRDQGHAMLCCALMGYFCKMAYNIGEDLFAYDNGRVVAMAEYVAKYNVFKPEFADQVPGGNNEWFSYTRVGFPYTAYFYCDEQMDEPSAVELRSNGAETGRGGKRPIWDLWYGHCKKVGMSAKYCGEFASRLRPDAGPEQYGGSGGALDQLGYSTLMFYYE</sequence>
<dbReference type="Proteomes" id="UP000195386">
    <property type="component" value="Unassembled WGS sequence"/>
</dbReference>
<dbReference type="Gene3D" id="1.50.10.100">
    <property type="entry name" value="Chondroitin AC/alginate lyase"/>
    <property type="match status" value="1"/>
</dbReference>
<dbReference type="GO" id="GO:0016829">
    <property type="term" value="F:lyase activity"/>
    <property type="evidence" value="ECO:0007669"/>
    <property type="project" value="UniProtKB-KW"/>
</dbReference>
<dbReference type="SUPFAM" id="SSF48230">
    <property type="entry name" value="Chondroitin AC/alginate lyase"/>
    <property type="match status" value="1"/>
</dbReference>
<proteinExistence type="predicted"/>
<dbReference type="RefSeq" id="WP_162614274.1">
    <property type="nucleotide sequence ID" value="NZ_CAMMFP010000004.1"/>
</dbReference>
<dbReference type="Pfam" id="PF05426">
    <property type="entry name" value="Alginate_lyase"/>
    <property type="match status" value="1"/>
</dbReference>
<dbReference type="EMBL" id="NFII01000001">
    <property type="protein sequence ID" value="OUO02922.1"/>
    <property type="molecule type" value="Genomic_DNA"/>
</dbReference>
<dbReference type="GO" id="GO:0042597">
    <property type="term" value="C:periplasmic space"/>
    <property type="evidence" value="ECO:0007669"/>
    <property type="project" value="InterPro"/>
</dbReference>